<dbReference type="GO" id="GO:0005634">
    <property type="term" value="C:nucleus"/>
    <property type="evidence" value="ECO:0007669"/>
    <property type="project" value="UniProtKB-SubCell"/>
</dbReference>
<evidence type="ECO:0000256" key="1">
    <source>
        <dbReference type="ARBA" id="ARBA00004123"/>
    </source>
</evidence>
<dbReference type="SUPFAM" id="SSF46785">
    <property type="entry name" value="Winged helix' DNA-binding domain"/>
    <property type="match status" value="1"/>
</dbReference>
<evidence type="ECO:0000256" key="3">
    <source>
        <dbReference type="ARBA" id="ARBA00023015"/>
    </source>
</evidence>
<feature type="region of interest" description="Disordered" evidence="8">
    <location>
        <begin position="261"/>
        <end position="349"/>
    </location>
</feature>
<keyword evidence="11" id="KW-1185">Reference proteome</keyword>
<dbReference type="SMART" id="SM00415">
    <property type="entry name" value="HSF"/>
    <property type="match status" value="1"/>
</dbReference>
<feature type="non-terminal residue" evidence="10">
    <location>
        <position position="1"/>
    </location>
</feature>
<evidence type="ECO:0000256" key="7">
    <source>
        <dbReference type="RuleBase" id="RU004020"/>
    </source>
</evidence>
<feature type="compositionally biased region" description="Low complexity" evidence="8">
    <location>
        <begin position="371"/>
        <end position="382"/>
    </location>
</feature>
<evidence type="ECO:0000256" key="5">
    <source>
        <dbReference type="ARBA" id="ARBA00023163"/>
    </source>
</evidence>
<name>A0A9W8DIX6_9FUNG</name>
<evidence type="ECO:0000256" key="8">
    <source>
        <dbReference type="SAM" id="MobiDB-lite"/>
    </source>
</evidence>
<evidence type="ECO:0000256" key="4">
    <source>
        <dbReference type="ARBA" id="ARBA00023125"/>
    </source>
</evidence>
<evidence type="ECO:0000256" key="2">
    <source>
        <dbReference type="ARBA" id="ARBA00006403"/>
    </source>
</evidence>
<keyword evidence="5" id="KW-0804">Transcription</keyword>
<gene>
    <name evidence="10" type="ORF">IWQ60_010078</name>
</gene>
<organism evidence="10 11">
    <name type="scientific">Tieghemiomyces parasiticus</name>
    <dbReference type="NCBI Taxonomy" id="78921"/>
    <lineage>
        <taxon>Eukaryota</taxon>
        <taxon>Fungi</taxon>
        <taxon>Fungi incertae sedis</taxon>
        <taxon>Zoopagomycota</taxon>
        <taxon>Kickxellomycotina</taxon>
        <taxon>Dimargaritomycetes</taxon>
        <taxon>Dimargaritales</taxon>
        <taxon>Dimargaritaceae</taxon>
        <taxon>Tieghemiomyces</taxon>
    </lineage>
</organism>
<dbReference type="FunFam" id="1.10.10.10:FF:000027">
    <property type="entry name" value="Heat shock transcription factor 1"/>
    <property type="match status" value="1"/>
</dbReference>
<dbReference type="AlphaFoldDB" id="A0A9W8DIX6"/>
<comment type="subcellular location">
    <subcellularLocation>
        <location evidence="1">Nucleus</location>
    </subcellularLocation>
</comment>
<dbReference type="GO" id="GO:0043565">
    <property type="term" value="F:sequence-specific DNA binding"/>
    <property type="evidence" value="ECO:0007669"/>
    <property type="project" value="InterPro"/>
</dbReference>
<comment type="caution">
    <text evidence="10">The sequence shown here is derived from an EMBL/GenBank/DDBJ whole genome shotgun (WGS) entry which is preliminary data.</text>
</comment>
<accession>A0A9W8DIX6</accession>
<comment type="similarity">
    <text evidence="2 7">Belongs to the HSF family.</text>
</comment>
<protein>
    <recommendedName>
        <fullName evidence="9">HSF-type DNA-binding domain-containing protein</fullName>
    </recommendedName>
</protein>
<dbReference type="OrthoDB" id="60033at2759"/>
<proteinExistence type="inferred from homology"/>
<evidence type="ECO:0000313" key="10">
    <source>
        <dbReference type="EMBL" id="KAJ1911560.1"/>
    </source>
</evidence>
<feature type="compositionally biased region" description="Low complexity" evidence="8">
    <location>
        <begin position="319"/>
        <end position="330"/>
    </location>
</feature>
<evidence type="ECO:0000259" key="9">
    <source>
        <dbReference type="SMART" id="SM00415"/>
    </source>
</evidence>
<dbReference type="EMBL" id="JANBPT010000918">
    <property type="protein sequence ID" value="KAJ1911560.1"/>
    <property type="molecule type" value="Genomic_DNA"/>
</dbReference>
<dbReference type="InterPro" id="IPR000232">
    <property type="entry name" value="HSF_DNA-bd"/>
</dbReference>
<keyword evidence="4" id="KW-0238">DNA-binding</keyword>
<dbReference type="GO" id="GO:0003700">
    <property type="term" value="F:DNA-binding transcription factor activity"/>
    <property type="evidence" value="ECO:0007669"/>
    <property type="project" value="InterPro"/>
</dbReference>
<reference evidence="10" key="1">
    <citation type="submission" date="2022-07" db="EMBL/GenBank/DDBJ databases">
        <title>Phylogenomic reconstructions and comparative analyses of Kickxellomycotina fungi.</title>
        <authorList>
            <person name="Reynolds N.K."/>
            <person name="Stajich J.E."/>
            <person name="Barry K."/>
            <person name="Grigoriev I.V."/>
            <person name="Crous P."/>
            <person name="Smith M.E."/>
        </authorList>
    </citation>
    <scope>NUCLEOTIDE SEQUENCE</scope>
    <source>
        <strain evidence="10">RSA 861</strain>
    </source>
</reference>
<feature type="compositionally biased region" description="Polar residues" evidence="8">
    <location>
        <begin position="294"/>
        <end position="318"/>
    </location>
</feature>
<feature type="compositionally biased region" description="Low complexity" evidence="8">
    <location>
        <begin position="264"/>
        <end position="288"/>
    </location>
</feature>
<feature type="domain" description="HSF-type DNA-binding" evidence="9">
    <location>
        <begin position="1"/>
        <end position="95"/>
    </location>
</feature>
<keyword evidence="3" id="KW-0805">Transcription regulation</keyword>
<feature type="region of interest" description="Disordered" evidence="8">
    <location>
        <begin position="363"/>
        <end position="402"/>
    </location>
</feature>
<evidence type="ECO:0000313" key="11">
    <source>
        <dbReference type="Proteomes" id="UP001150569"/>
    </source>
</evidence>
<dbReference type="Gene3D" id="1.10.10.10">
    <property type="entry name" value="Winged helix-like DNA-binding domain superfamily/Winged helix DNA-binding domain"/>
    <property type="match status" value="1"/>
</dbReference>
<evidence type="ECO:0000256" key="6">
    <source>
        <dbReference type="ARBA" id="ARBA00023242"/>
    </source>
</evidence>
<dbReference type="PRINTS" id="PR00056">
    <property type="entry name" value="HSFDOMAIN"/>
</dbReference>
<dbReference type="Proteomes" id="UP001150569">
    <property type="component" value="Unassembled WGS sequence"/>
</dbReference>
<dbReference type="Pfam" id="PF00447">
    <property type="entry name" value="HSF_DNA-bind"/>
    <property type="match status" value="1"/>
</dbReference>
<dbReference type="PANTHER" id="PTHR10015">
    <property type="entry name" value="HEAT SHOCK TRANSCRIPTION FACTOR"/>
    <property type="match status" value="1"/>
</dbReference>
<dbReference type="PANTHER" id="PTHR10015:SF427">
    <property type="entry name" value="HEAT SHOCK FACTOR PROTEIN"/>
    <property type="match status" value="1"/>
</dbReference>
<dbReference type="InterPro" id="IPR036390">
    <property type="entry name" value="WH_DNA-bd_sf"/>
</dbReference>
<keyword evidence="6" id="KW-0539">Nucleus</keyword>
<feature type="compositionally biased region" description="Low complexity" evidence="8">
    <location>
        <begin position="135"/>
        <end position="159"/>
    </location>
</feature>
<feature type="region of interest" description="Disordered" evidence="8">
    <location>
        <begin position="98"/>
        <end position="159"/>
    </location>
</feature>
<dbReference type="InterPro" id="IPR036388">
    <property type="entry name" value="WH-like_DNA-bd_sf"/>
</dbReference>
<sequence length="402" mass="43692">IIEAPENQRLIRWSRCGTKFAVTNHNELAREILPRYFKHGNWQSFVRQLNMYGFHKVNDVFHGGASTGESAQLWEFKHPAFLRGRPDLLNDIKRRTPKSNQVCTHPHHHPSPESSWPPPSRTAEPEPLLVKPAGASSPPVQPAVQSPVGPAPGKATATAVTANTSVPEDALHGILARLDRLERTNYELQVTNARLSTDNATLTAAQRHYQRSISKLANFLTTVFSEEESCDPHSQAQARKKRKLESLALNAEITQILSTCETVPSRTTPTTASFPPPSTAAAPDTSAAYHYGQPTGNLTPTAHTTSFAPQLPSLNTLYHQPAPSATSAPHAHPHLPRIGAHGQQSLPYPHHHATSLAATTATIPSPVSMGSPRASPSPSHSPENLPSFKSILSTDRHFPGLP</sequence>